<protein>
    <submittedName>
        <fullName evidence="2">Uncharacterized protein</fullName>
    </submittedName>
</protein>
<keyword evidence="1" id="KW-0812">Transmembrane</keyword>
<reference evidence="3" key="1">
    <citation type="submission" date="2018-05" db="EMBL/GenBank/DDBJ databases">
        <authorList>
            <person name="Deangelis K."/>
            <person name="Huntemann M."/>
            <person name="Clum A."/>
            <person name="Pillay M."/>
            <person name="Palaniappan K."/>
            <person name="Varghese N."/>
            <person name="Mikhailova N."/>
            <person name="Stamatis D."/>
            <person name="Reddy T."/>
            <person name="Daum C."/>
            <person name="Shapiro N."/>
            <person name="Ivanova N."/>
            <person name="Kyrpides N."/>
            <person name="Woyke T."/>
        </authorList>
    </citation>
    <scope>NUCLEOTIDE SEQUENCE [LARGE SCALE GENOMIC DNA]</scope>
    <source>
        <strain evidence="3">GAS496</strain>
    </source>
</reference>
<gene>
    <name evidence="2" type="ORF">C8E89_12826</name>
</gene>
<comment type="caution">
    <text evidence="2">The sequence shown here is derived from an EMBL/GenBank/DDBJ whole genome shotgun (WGS) entry which is preliminary data.</text>
</comment>
<dbReference type="RefSeq" id="WP_110319438.1">
    <property type="nucleotide sequence ID" value="NZ_QJJU01000028.1"/>
</dbReference>
<evidence type="ECO:0000313" key="2">
    <source>
        <dbReference type="EMBL" id="PXX01540.1"/>
    </source>
</evidence>
<proteinExistence type="predicted"/>
<keyword evidence="1" id="KW-0472">Membrane</keyword>
<sequence>MQTWLYRLPLAARAAVTGAWVFAALFGVTQLATLQASSAMFPNSVAARAVMAAIAGVVAGVIGVVVGDQRIRRVYGSTEQAITYSQSLRTGHLPEDIEPAAWQRWLDVSRQSMRWTPATVTLFAALALLNSLAHQWALVALLVIAAVWSLGYGLVLRRRILRLATAIDQRETAPG</sequence>
<keyword evidence="3" id="KW-1185">Reference proteome</keyword>
<evidence type="ECO:0000256" key="1">
    <source>
        <dbReference type="SAM" id="Phobius"/>
    </source>
</evidence>
<reference evidence="2 3" key="2">
    <citation type="submission" date="2018-06" db="EMBL/GenBank/DDBJ databases">
        <title>Sequencing of bacterial isolates from soil warming experiment in Harvard Forest, Massachusetts, USA.</title>
        <authorList>
            <person name="Deangelis K.PhD."/>
        </authorList>
    </citation>
    <scope>NUCLEOTIDE SEQUENCE [LARGE SCALE GENOMIC DNA]</scope>
    <source>
        <strain evidence="2 3">GAS496</strain>
    </source>
</reference>
<feature type="transmembrane region" description="Helical" evidence="1">
    <location>
        <begin position="112"/>
        <end position="129"/>
    </location>
</feature>
<feature type="transmembrane region" description="Helical" evidence="1">
    <location>
        <begin position="135"/>
        <end position="155"/>
    </location>
</feature>
<accession>A0A318HFR9</accession>
<dbReference type="AlphaFoldDB" id="A0A318HFR9"/>
<keyword evidence="1" id="KW-1133">Transmembrane helix</keyword>
<dbReference type="Proteomes" id="UP000247781">
    <property type="component" value="Unassembled WGS sequence"/>
</dbReference>
<feature type="transmembrane region" description="Helical" evidence="1">
    <location>
        <begin position="45"/>
        <end position="66"/>
    </location>
</feature>
<feature type="transmembrane region" description="Helical" evidence="1">
    <location>
        <begin position="12"/>
        <end position="33"/>
    </location>
</feature>
<evidence type="ECO:0000313" key="3">
    <source>
        <dbReference type="Proteomes" id="UP000247781"/>
    </source>
</evidence>
<name>A0A318HFR9_9MYCO</name>
<organism evidence="2 3">
    <name type="scientific">Mycolicibacterium moriokaense</name>
    <dbReference type="NCBI Taxonomy" id="39691"/>
    <lineage>
        <taxon>Bacteria</taxon>
        <taxon>Bacillati</taxon>
        <taxon>Actinomycetota</taxon>
        <taxon>Actinomycetes</taxon>
        <taxon>Mycobacteriales</taxon>
        <taxon>Mycobacteriaceae</taxon>
        <taxon>Mycolicibacterium</taxon>
    </lineage>
</organism>
<dbReference type="EMBL" id="QJJU01000028">
    <property type="protein sequence ID" value="PXX01540.1"/>
    <property type="molecule type" value="Genomic_DNA"/>
</dbReference>